<dbReference type="InterPro" id="IPR000494">
    <property type="entry name" value="Rcpt_L-dom"/>
</dbReference>
<dbReference type="Proteomes" id="UP000015103">
    <property type="component" value="Unassembled WGS sequence"/>
</dbReference>
<dbReference type="SUPFAM" id="SSF52058">
    <property type="entry name" value="L domain-like"/>
    <property type="match status" value="1"/>
</dbReference>
<dbReference type="HOGENOM" id="CLU_1121300_0_0_1"/>
<dbReference type="eggNOG" id="KOG4258">
    <property type="taxonomic scope" value="Eukaryota"/>
</dbReference>
<keyword evidence="3" id="KW-1185">Reference proteome</keyword>
<dbReference type="InterPro" id="IPR036941">
    <property type="entry name" value="Rcpt_L-dom_sf"/>
</dbReference>
<sequence>MEDACILSKILIAALYFIVSRIGEVMYTRKGLHEVLSIVMIFMIVCGSAAALQPASNVTIRQEPGICPSLDIRNSVEMFSQLKGCRVVEGFVNIVLIDDVSESDFKNITFPELKEITGYLLLYRVNGLKSIGTLFPKLSEVGLSSLTNILRGSVYFAQNPMLCFVNTIDWNIIAPGWKEYEYITGNKLHSECPLCPSHLNCPNSSRSGEPLCWNTHNCQRGVLNSPFASKSVALPFFQAGLVSISEEE</sequence>
<dbReference type="Gene3D" id="3.80.20.20">
    <property type="entry name" value="Receptor L-domain"/>
    <property type="match status" value="2"/>
</dbReference>
<dbReference type="EMBL" id="ACPB03006017">
    <property type="status" value="NOT_ANNOTATED_CDS"/>
    <property type="molecule type" value="Genomic_DNA"/>
</dbReference>
<dbReference type="Pfam" id="PF01030">
    <property type="entry name" value="Recep_L_domain"/>
    <property type="match status" value="1"/>
</dbReference>
<dbReference type="STRING" id="13249.T1HZG0"/>
<evidence type="ECO:0000313" key="3">
    <source>
        <dbReference type="Proteomes" id="UP000015103"/>
    </source>
</evidence>
<reference evidence="2" key="1">
    <citation type="submission" date="2015-05" db="UniProtKB">
        <authorList>
            <consortium name="EnsemblMetazoa"/>
        </authorList>
    </citation>
    <scope>IDENTIFICATION</scope>
</reference>
<evidence type="ECO:0000313" key="2">
    <source>
        <dbReference type="EnsemblMetazoa" id="RPRC009430-PA"/>
    </source>
</evidence>
<accession>T1HZG0</accession>
<evidence type="ECO:0000259" key="1">
    <source>
        <dbReference type="Pfam" id="PF01030"/>
    </source>
</evidence>
<organism evidence="2 3">
    <name type="scientific">Rhodnius prolixus</name>
    <name type="common">Triatomid bug</name>
    <dbReference type="NCBI Taxonomy" id="13249"/>
    <lineage>
        <taxon>Eukaryota</taxon>
        <taxon>Metazoa</taxon>
        <taxon>Ecdysozoa</taxon>
        <taxon>Arthropoda</taxon>
        <taxon>Hexapoda</taxon>
        <taxon>Insecta</taxon>
        <taxon>Pterygota</taxon>
        <taxon>Neoptera</taxon>
        <taxon>Paraneoptera</taxon>
        <taxon>Hemiptera</taxon>
        <taxon>Heteroptera</taxon>
        <taxon>Panheteroptera</taxon>
        <taxon>Cimicomorpha</taxon>
        <taxon>Reduviidae</taxon>
        <taxon>Triatominae</taxon>
        <taxon>Rhodnius</taxon>
    </lineage>
</organism>
<dbReference type="VEuPathDB" id="VectorBase:RPRC009430"/>
<feature type="domain" description="Receptor L-domain" evidence="1">
    <location>
        <begin position="136"/>
        <end position="172"/>
    </location>
</feature>
<name>T1HZG0_RHOPR</name>
<protein>
    <submittedName>
        <fullName evidence="2">Recep_L_domain domain-containing protein</fullName>
    </submittedName>
</protein>
<dbReference type="EnsemblMetazoa" id="RPRC009430-RA">
    <property type="protein sequence ID" value="RPRC009430-PA"/>
    <property type="gene ID" value="RPRC009430"/>
</dbReference>
<dbReference type="InParanoid" id="T1HZG0"/>
<proteinExistence type="predicted"/>
<dbReference type="AlphaFoldDB" id="T1HZG0"/>